<proteinExistence type="inferred from homology"/>
<dbReference type="InterPro" id="IPR039361">
    <property type="entry name" value="Cyclin"/>
</dbReference>
<evidence type="ECO:0000256" key="3">
    <source>
        <dbReference type="ARBA" id="ARBA00023306"/>
    </source>
</evidence>
<dbReference type="OMA" id="QVCLSRW"/>
<sequence>MFSNLNMNRFGGGSKSTSTGANSKAAGGGKRKAEVSPRKMEPITKKRSALGDLTNAVKKKALGGGTNKDKHAKATLAAVAAEKPVVRVTRSKSLVSEEPKETAQVVAPAKKGKTSQTVDKDVPVLVKAKIIVPEKLSVGPSKLPVRQTRASRTRISEEKENSTTVQARRVTRSSNSKPTVQDSSTSADDEEDSSLYKTAVSTPESDLSQSVEDQNRKNEQLSLQKKSKLPHGVVDFDAETVKDQYQVGLYAEEIFAYYKRRENRFHVKKYLDEQTELNRNMRSILVDWMVEVQESFELNHETMYLGVKIVDLFLSKTIVKREQLQLVGTTALYIAAKYDERCPPAIDDFCYICDDAYPTKEIIKMEMIILRSLNYDIGFPLSYRFVRRYSRCAKLDMDTLTLARYILEMSLMEYDFIDVKDSMLAASALLLALVMKKVKAPWSKTLEYYSGYNKEDLFDLTHRLHEYLTNVPSHLKTIRSKYSHKVFYEAAKVPLPDELKL</sequence>
<feature type="compositionally biased region" description="Polar residues" evidence="5">
    <location>
        <begin position="162"/>
        <end position="181"/>
    </location>
</feature>
<dbReference type="SMART" id="SM00385">
    <property type="entry name" value="CYCLIN"/>
    <property type="match status" value="2"/>
</dbReference>
<dbReference type="SUPFAM" id="SSF47954">
    <property type="entry name" value="Cyclin-like"/>
    <property type="match status" value="2"/>
</dbReference>
<name>A0A226ERL6_FOLCA</name>
<dbReference type="Pfam" id="PF02984">
    <property type="entry name" value="Cyclin_C"/>
    <property type="match status" value="1"/>
</dbReference>
<feature type="region of interest" description="Disordered" evidence="5">
    <location>
        <begin position="1"/>
        <end position="48"/>
    </location>
</feature>
<dbReference type="Pfam" id="PF00134">
    <property type="entry name" value="Cyclin_N"/>
    <property type="match status" value="1"/>
</dbReference>
<reference evidence="8 9" key="1">
    <citation type="submission" date="2015-12" db="EMBL/GenBank/DDBJ databases">
        <title>The genome of Folsomia candida.</title>
        <authorList>
            <person name="Faddeeva A."/>
            <person name="Derks M.F."/>
            <person name="Anvar Y."/>
            <person name="Smit S."/>
            <person name="Van Straalen N."/>
            <person name="Roelofs D."/>
        </authorList>
    </citation>
    <scope>NUCLEOTIDE SEQUENCE [LARGE SCALE GENOMIC DNA]</scope>
    <source>
        <strain evidence="8 9">VU population</strain>
        <tissue evidence="8">Whole body</tissue>
    </source>
</reference>
<evidence type="ECO:0000259" key="6">
    <source>
        <dbReference type="SMART" id="SM00385"/>
    </source>
</evidence>
<dbReference type="OrthoDB" id="5590282at2759"/>
<dbReference type="FunFam" id="1.10.472.10:FF:000001">
    <property type="entry name" value="G2/mitotic-specific cyclin"/>
    <property type="match status" value="1"/>
</dbReference>
<feature type="domain" description="Cyclin-like" evidence="6">
    <location>
        <begin position="287"/>
        <end position="371"/>
    </location>
</feature>
<evidence type="ECO:0000256" key="5">
    <source>
        <dbReference type="SAM" id="MobiDB-lite"/>
    </source>
</evidence>
<keyword evidence="1" id="KW-0132">Cell division</keyword>
<evidence type="ECO:0000256" key="1">
    <source>
        <dbReference type="ARBA" id="ARBA00022618"/>
    </source>
</evidence>
<dbReference type="InterPro" id="IPR006671">
    <property type="entry name" value="Cyclin_N"/>
</dbReference>
<keyword evidence="3" id="KW-0131">Cell cycle</keyword>
<dbReference type="EMBL" id="LNIX01000002">
    <property type="protein sequence ID" value="OXA59694.1"/>
    <property type="molecule type" value="Genomic_DNA"/>
</dbReference>
<dbReference type="GO" id="GO:0016538">
    <property type="term" value="F:cyclin-dependent protein serine/threonine kinase regulator activity"/>
    <property type="evidence" value="ECO:0007669"/>
    <property type="project" value="InterPro"/>
</dbReference>
<dbReference type="GO" id="GO:0051301">
    <property type="term" value="P:cell division"/>
    <property type="evidence" value="ECO:0007669"/>
    <property type="project" value="UniProtKB-KW"/>
</dbReference>
<feature type="region of interest" description="Disordered" evidence="5">
    <location>
        <begin position="142"/>
        <end position="224"/>
    </location>
</feature>
<dbReference type="STRING" id="158441.A0A226ERL6"/>
<feature type="domain" description="Cyclin C-terminal" evidence="7">
    <location>
        <begin position="380"/>
        <end position="496"/>
    </location>
</feature>
<evidence type="ECO:0000256" key="4">
    <source>
        <dbReference type="RuleBase" id="RU000383"/>
    </source>
</evidence>
<evidence type="ECO:0000259" key="7">
    <source>
        <dbReference type="SMART" id="SM01332"/>
    </source>
</evidence>
<dbReference type="Proteomes" id="UP000198287">
    <property type="component" value="Unassembled WGS sequence"/>
</dbReference>
<evidence type="ECO:0000313" key="9">
    <source>
        <dbReference type="Proteomes" id="UP000198287"/>
    </source>
</evidence>
<dbReference type="InterPro" id="IPR004367">
    <property type="entry name" value="Cyclin_C-dom"/>
</dbReference>
<dbReference type="PANTHER" id="PTHR10177">
    <property type="entry name" value="CYCLINS"/>
    <property type="match status" value="1"/>
</dbReference>
<dbReference type="InterPro" id="IPR036915">
    <property type="entry name" value="Cyclin-like_sf"/>
</dbReference>
<feature type="domain" description="Cyclin-like" evidence="6">
    <location>
        <begin position="384"/>
        <end position="466"/>
    </location>
</feature>
<evidence type="ECO:0000313" key="8">
    <source>
        <dbReference type="EMBL" id="OXA59694.1"/>
    </source>
</evidence>
<gene>
    <name evidence="8" type="ORF">Fcan01_04572</name>
</gene>
<dbReference type="InterPro" id="IPR013763">
    <property type="entry name" value="Cyclin-like_dom"/>
</dbReference>
<feature type="compositionally biased region" description="Basic and acidic residues" evidence="5">
    <location>
        <begin position="31"/>
        <end position="44"/>
    </location>
</feature>
<comment type="similarity">
    <text evidence="4">Belongs to the cyclin family.</text>
</comment>
<dbReference type="InterPro" id="IPR046965">
    <property type="entry name" value="Cyclin_A/B-like"/>
</dbReference>
<dbReference type="SMART" id="SM01332">
    <property type="entry name" value="Cyclin_C"/>
    <property type="match status" value="1"/>
</dbReference>
<keyword evidence="2 4" id="KW-0195">Cyclin</keyword>
<organism evidence="8 9">
    <name type="scientific">Folsomia candida</name>
    <name type="common">Springtail</name>
    <dbReference type="NCBI Taxonomy" id="158441"/>
    <lineage>
        <taxon>Eukaryota</taxon>
        <taxon>Metazoa</taxon>
        <taxon>Ecdysozoa</taxon>
        <taxon>Arthropoda</taxon>
        <taxon>Hexapoda</taxon>
        <taxon>Collembola</taxon>
        <taxon>Entomobryomorpha</taxon>
        <taxon>Isotomoidea</taxon>
        <taxon>Isotomidae</taxon>
        <taxon>Proisotominae</taxon>
        <taxon>Folsomia</taxon>
    </lineage>
</organism>
<dbReference type="PIRSF" id="PIRSF001771">
    <property type="entry name" value="Cyclin_A_B_D_E"/>
    <property type="match status" value="1"/>
</dbReference>
<evidence type="ECO:0000256" key="2">
    <source>
        <dbReference type="ARBA" id="ARBA00023127"/>
    </source>
</evidence>
<keyword evidence="9" id="KW-1185">Reference proteome</keyword>
<protein>
    <submittedName>
        <fullName evidence="8">G2/mitotic-specific cyclin-B3</fullName>
    </submittedName>
</protein>
<dbReference type="CDD" id="cd20508">
    <property type="entry name" value="CYCLIN_CCNB3_rpt1"/>
    <property type="match status" value="1"/>
</dbReference>
<dbReference type="GO" id="GO:0044772">
    <property type="term" value="P:mitotic cell cycle phase transition"/>
    <property type="evidence" value="ECO:0007669"/>
    <property type="project" value="InterPro"/>
</dbReference>
<feature type="region of interest" description="Disordered" evidence="5">
    <location>
        <begin position="92"/>
        <end position="118"/>
    </location>
</feature>
<dbReference type="Gene3D" id="1.10.472.10">
    <property type="entry name" value="Cyclin-like"/>
    <property type="match status" value="2"/>
</dbReference>
<comment type="caution">
    <text evidence="8">The sequence shown here is derived from an EMBL/GenBank/DDBJ whole genome shotgun (WGS) entry which is preliminary data.</text>
</comment>
<dbReference type="AlphaFoldDB" id="A0A226ERL6"/>
<accession>A0A226ERL6</accession>
<feature type="compositionally biased region" description="Polar residues" evidence="5">
    <location>
        <begin position="195"/>
        <end position="212"/>
    </location>
</feature>